<dbReference type="InterPro" id="IPR058627">
    <property type="entry name" value="MdtA-like_C"/>
</dbReference>
<feature type="domain" description="Multidrug resistance protein MdtA-like barrel-sandwich hybrid" evidence="6">
    <location>
        <begin position="71"/>
        <end position="211"/>
    </location>
</feature>
<dbReference type="Pfam" id="PF25967">
    <property type="entry name" value="RND-MFP_C"/>
    <property type="match status" value="1"/>
</dbReference>
<evidence type="ECO:0000313" key="10">
    <source>
        <dbReference type="Proteomes" id="UP001548832"/>
    </source>
</evidence>
<dbReference type="Gene3D" id="2.40.420.20">
    <property type="match status" value="1"/>
</dbReference>
<feature type="region of interest" description="Disordered" evidence="4">
    <location>
        <begin position="369"/>
        <end position="391"/>
    </location>
</feature>
<feature type="domain" description="Multidrug resistance protein MdtA-like beta-barrel" evidence="7">
    <location>
        <begin position="231"/>
        <end position="301"/>
    </location>
</feature>
<dbReference type="Gene3D" id="2.40.50.100">
    <property type="match status" value="1"/>
</dbReference>
<evidence type="ECO:0000256" key="1">
    <source>
        <dbReference type="ARBA" id="ARBA00004196"/>
    </source>
</evidence>
<comment type="subcellular location">
    <subcellularLocation>
        <location evidence="1">Cell envelope</location>
    </subcellularLocation>
</comment>
<evidence type="ECO:0000256" key="4">
    <source>
        <dbReference type="SAM" id="MobiDB-lite"/>
    </source>
</evidence>
<evidence type="ECO:0000256" key="2">
    <source>
        <dbReference type="ARBA" id="ARBA00009477"/>
    </source>
</evidence>
<protein>
    <submittedName>
        <fullName evidence="9">Efflux RND transporter periplasmic adaptor subunit</fullName>
    </submittedName>
</protein>
<feature type="signal peptide" evidence="5">
    <location>
        <begin position="1"/>
        <end position="26"/>
    </location>
</feature>
<keyword evidence="10" id="KW-1185">Reference proteome</keyword>
<evidence type="ECO:0000259" key="7">
    <source>
        <dbReference type="Pfam" id="PF25944"/>
    </source>
</evidence>
<dbReference type="RefSeq" id="WP_354463719.1">
    <property type="nucleotide sequence ID" value="NZ_JBEWSZ010000004.1"/>
</dbReference>
<accession>A0ABV2DNH3</accession>
<reference evidence="9 10" key="1">
    <citation type="submission" date="2024-06" db="EMBL/GenBank/DDBJ databases">
        <authorList>
            <person name="Kim D.-U."/>
        </authorList>
    </citation>
    <scope>NUCLEOTIDE SEQUENCE [LARGE SCALE GENOMIC DNA]</scope>
    <source>
        <strain evidence="9 10">KACC15460</strain>
    </source>
</reference>
<dbReference type="Pfam" id="PF25917">
    <property type="entry name" value="BSH_RND"/>
    <property type="match status" value="1"/>
</dbReference>
<organism evidence="9 10">
    <name type="scientific">Mesorhizobium shangrilense</name>
    <dbReference type="NCBI Taxonomy" id="460060"/>
    <lineage>
        <taxon>Bacteria</taxon>
        <taxon>Pseudomonadati</taxon>
        <taxon>Pseudomonadota</taxon>
        <taxon>Alphaproteobacteria</taxon>
        <taxon>Hyphomicrobiales</taxon>
        <taxon>Phyllobacteriaceae</taxon>
        <taxon>Mesorhizobium</taxon>
    </lineage>
</organism>
<sequence>MRLRHLPTHALIAATALFLSACTDGADSPKTDSATVRAQAEVAPVRIAVQTVQPRRVVVYDELPGRVSALRTAEIRPQVSGIIQEVLFTEGSEVPADQPLFQIDPAPFAADVEAASAVLARAEADLLNATFKHERVQALAAARTASAAALGDATATLAQARANVAEAKANLTRRELELSHATIRSPIAGRIGQALATEGSLASASTALAVVQQTDRAYLDVRQPSMRRELLDEMLESGRSEDAAALPVDILTITGKPYAFQGKVLYSESTVDPGTGSIAMRVEVPNPYRQLLPGMYLRAKVPSAIYAKALTVPQEAVRRDASGRPQLTVIGNDKTAGSRDVELGALVDRQYVILSGLKAGETVVVQGQDRTEGGQPLELVPYQPASPKSEI</sequence>
<keyword evidence="3" id="KW-0175">Coiled coil</keyword>
<keyword evidence="5" id="KW-0732">Signal</keyword>
<feature type="coiled-coil region" evidence="3">
    <location>
        <begin position="150"/>
        <end position="177"/>
    </location>
</feature>
<dbReference type="InterPro" id="IPR006143">
    <property type="entry name" value="RND_pump_MFP"/>
</dbReference>
<dbReference type="NCBIfam" id="TIGR01730">
    <property type="entry name" value="RND_mfp"/>
    <property type="match status" value="1"/>
</dbReference>
<name>A0ABV2DNH3_9HYPH</name>
<feature type="chain" id="PRO_5046868581" evidence="5">
    <location>
        <begin position="27"/>
        <end position="391"/>
    </location>
</feature>
<dbReference type="PROSITE" id="PS51257">
    <property type="entry name" value="PROKAR_LIPOPROTEIN"/>
    <property type="match status" value="1"/>
</dbReference>
<dbReference type="InterPro" id="IPR058625">
    <property type="entry name" value="MdtA-like_BSH"/>
</dbReference>
<evidence type="ECO:0000256" key="3">
    <source>
        <dbReference type="SAM" id="Coils"/>
    </source>
</evidence>
<evidence type="ECO:0000256" key="5">
    <source>
        <dbReference type="SAM" id="SignalP"/>
    </source>
</evidence>
<dbReference type="EMBL" id="JBEWSZ010000004">
    <property type="protein sequence ID" value="MET2831610.1"/>
    <property type="molecule type" value="Genomic_DNA"/>
</dbReference>
<gene>
    <name evidence="9" type="ORF">ABVQ20_32155</name>
</gene>
<evidence type="ECO:0000259" key="6">
    <source>
        <dbReference type="Pfam" id="PF25917"/>
    </source>
</evidence>
<dbReference type="Gene3D" id="2.40.30.170">
    <property type="match status" value="1"/>
</dbReference>
<evidence type="ECO:0000313" key="9">
    <source>
        <dbReference type="EMBL" id="MET2831610.1"/>
    </source>
</evidence>
<dbReference type="Gene3D" id="1.10.287.470">
    <property type="entry name" value="Helix hairpin bin"/>
    <property type="match status" value="1"/>
</dbReference>
<dbReference type="SUPFAM" id="SSF111369">
    <property type="entry name" value="HlyD-like secretion proteins"/>
    <property type="match status" value="1"/>
</dbReference>
<comment type="similarity">
    <text evidence="2">Belongs to the membrane fusion protein (MFP) (TC 8.A.1) family.</text>
</comment>
<dbReference type="InterPro" id="IPR058626">
    <property type="entry name" value="MdtA-like_b-barrel"/>
</dbReference>
<feature type="domain" description="Multidrug resistance protein MdtA-like C-terminal permuted SH3" evidence="8">
    <location>
        <begin position="309"/>
        <end position="370"/>
    </location>
</feature>
<dbReference type="Proteomes" id="UP001548832">
    <property type="component" value="Unassembled WGS sequence"/>
</dbReference>
<dbReference type="PANTHER" id="PTHR30158">
    <property type="entry name" value="ACRA/E-RELATED COMPONENT OF DRUG EFFLUX TRANSPORTER"/>
    <property type="match status" value="1"/>
</dbReference>
<evidence type="ECO:0000259" key="8">
    <source>
        <dbReference type="Pfam" id="PF25967"/>
    </source>
</evidence>
<dbReference type="Pfam" id="PF25944">
    <property type="entry name" value="Beta-barrel_RND"/>
    <property type="match status" value="1"/>
</dbReference>
<proteinExistence type="inferred from homology"/>
<comment type="caution">
    <text evidence="9">The sequence shown here is derived from an EMBL/GenBank/DDBJ whole genome shotgun (WGS) entry which is preliminary data.</text>
</comment>